<organism evidence="3 4">
    <name type="scientific">Aspergillus homomorphus (strain CBS 101889)</name>
    <dbReference type="NCBI Taxonomy" id="1450537"/>
    <lineage>
        <taxon>Eukaryota</taxon>
        <taxon>Fungi</taxon>
        <taxon>Dikarya</taxon>
        <taxon>Ascomycota</taxon>
        <taxon>Pezizomycotina</taxon>
        <taxon>Eurotiomycetes</taxon>
        <taxon>Eurotiomycetidae</taxon>
        <taxon>Eurotiales</taxon>
        <taxon>Aspergillaceae</taxon>
        <taxon>Aspergillus</taxon>
        <taxon>Aspergillus subgen. Circumdati</taxon>
    </lineage>
</organism>
<dbReference type="Pfam" id="PF13639">
    <property type="entry name" value="zf-RING_2"/>
    <property type="match status" value="1"/>
</dbReference>
<dbReference type="InterPro" id="IPR039903">
    <property type="entry name" value="Zswim2"/>
</dbReference>
<keyword evidence="1" id="KW-0479">Metal-binding</keyword>
<evidence type="ECO:0000313" key="3">
    <source>
        <dbReference type="EMBL" id="RAL09277.1"/>
    </source>
</evidence>
<dbReference type="SMART" id="SM00184">
    <property type="entry name" value="RING"/>
    <property type="match status" value="1"/>
</dbReference>
<dbReference type="OrthoDB" id="3560337at2759"/>
<dbReference type="SUPFAM" id="SSF57850">
    <property type="entry name" value="RING/U-box"/>
    <property type="match status" value="1"/>
</dbReference>
<sequence length="266" mass="30846">MSVRNRDGVLVELPGETVDAQTERSGNPIIADGFQLDLEQLSEDLNHAFSIFMRERKIERVDHRMFEVDDNNVLRFMQSSHLAIKRVLELKDTWPSFEDPYIVQQLENLCLTWAWVRNSLLQVRSKAIMKQVDPPSGQNHPYDWARAKDIIELLSAVTGEVAQKAMEAMIRDTLGATAVETLRVEKKPLPRRKGETECCICFGKLAKGRNITWCKTECGHTFHATCIMKWHDELDLLYKMPECPYCRALWPHIVPNPRIQMDPWER</sequence>
<dbReference type="GO" id="GO:0008270">
    <property type="term" value="F:zinc ion binding"/>
    <property type="evidence" value="ECO:0007669"/>
    <property type="project" value="UniProtKB-KW"/>
</dbReference>
<dbReference type="PROSITE" id="PS50089">
    <property type="entry name" value="ZF_RING_2"/>
    <property type="match status" value="1"/>
</dbReference>
<protein>
    <recommendedName>
        <fullName evidence="2">RING-type domain-containing protein</fullName>
    </recommendedName>
</protein>
<dbReference type="AlphaFoldDB" id="A0A395HN75"/>
<proteinExistence type="predicted"/>
<dbReference type="VEuPathDB" id="FungiDB:BO97DRAFT_427548"/>
<dbReference type="InterPro" id="IPR001841">
    <property type="entry name" value="Znf_RING"/>
</dbReference>
<dbReference type="EMBL" id="KZ824305">
    <property type="protein sequence ID" value="RAL09277.1"/>
    <property type="molecule type" value="Genomic_DNA"/>
</dbReference>
<keyword evidence="1" id="KW-0862">Zinc</keyword>
<evidence type="ECO:0000259" key="2">
    <source>
        <dbReference type="PROSITE" id="PS50089"/>
    </source>
</evidence>
<dbReference type="PANTHER" id="PTHR21540">
    <property type="entry name" value="RING FINGER AND SWIM DOMAIN-CONTAINING PROTEIN 2"/>
    <property type="match status" value="1"/>
</dbReference>
<keyword evidence="4" id="KW-1185">Reference proteome</keyword>
<dbReference type="GO" id="GO:0061630">
    <property type="term" value="F:ubiquitin protein ligase activity"/>
    <property type="evidence" value="ECO:0007669"/>
    <property type="project" value="InterPro"/>
</dbReference>
<dbReference type="CDD" id="cd16448">
    <property type="entry name" value="RING-H2"/>
    <property type="match status" value="1"/>
</dbReference>
<dbReference type="Gene3D" id="3.30.40.10">
    <property type="entry name" value="Zinc/RING finger domain, C3HC4 (zinc finger)"/>
    <property type="match status" value="1"/>
</dbReference>
<name>A0A395HN75_ASPHC</name>
<feature type="domain" description="RING-type" evidence="2">
    <location>
        <begin position="198"/>
        <end position="247"/>
    </location>
</feature>
<evidence type="ECO:0000313" key="4">
    <source>
        <dbReference type="Proteomes" id="UP000248961"/>
    </source>
</evidence>
<dbReference type="Proteomes" id="UP000248961">
    <property type="component" value="Unassembled WGS sequence"/>
</dbReference>
<keyword evidence="1" id="KW-0863">Zinc-finger</keyword>
<dbReference type="RefSeq" id="XP_025548431.1">
    <property type="nucleotide sequence ID" value="XM_025697211.1"/>
</dbReference>
<dbReference type="InterPro" id="IPR013083">
    <property type="entry name" value="Znf_RING/FYVE/PHD"/>
</dbReference>
<dbReference type="GeneID" id="37201500"/>
<evidence type="ECO:0000256" key="1">
    <source>
        <dbReference type="PROSITE-ProRule" id="PRU00175"/>
    </source>
</evidence>
<accession>A0A395HN75</accession>
<reference evidence="3 4" key="1">
    <citation type="submission" date="2018-02" db="EMBL/GenBank/DDBJ databases">
        <title>The genomes of Aspergillus section Nigri reveals drivers in fungal speciation.</title>
        <authorList>
            <consortium name="DOE Joint Genome Institute"/>
            <person name="Vesth T.C."/>
            <person name="Nybo J."/>
            <person name="Theobald S."/>
            <person name="Brandl J."/>
            <person name="Frisvad J.C."/>
            <person name="Nielsen K.F."/>
            <person name="Lyhne E.K."/>
            <person name="Kogle M.E."/>
            <person name="Kuo A."/>
            <person name="Riley R."/>
            <person name="Clum A."/>
            <person name="Nolan M."/>
            <person name="Lipzen A."/>
            <person name="Salamov A."/>
            <person name="Henrissat B."/>
            <person name="Wiebenga A."/>
            <person name="De vries R.P."/>
            <person name="Grigoriev I.V."/>
            <person name="Mortensen U.H."/>
            <person name="Andersen M.R."/>
            <person name="Baker S.E."/>
        </authorList>
    </citation>
    <scope>NUCLEOTIDE SEQUENCE [LARGE SCALE GENOMIC DNA]</scope>
    <source>
        <strain evidence="3 4">CBS 101889</strain>
    </source>
</reference>
<gene>
    <name evidence="3" type="ORF">BO97DRAFT_427548</name>
</gene>